<dbReference type="RefSeq" id="WP_149784088.1">
    <property type="nucleotide sequence ID" value="NZ_BAAADP010000004.1"/>
</dbReference>
<sequence>MNEILLESIIESIAEVEGVEPSDLDSQIYYYVSTDAITNLNNHESNSWRLQFEIPNHVVEVTGNGEILIDGVQMEKVD</sequence>
<dbReference type="AlphaFoldDB" id="A0A1I3AJ86"/>
<dbReference type="EMBL" id="FOPZ01000006">
    <property type="protein sequence ID" value="SFH50127.1"/>
    <property type="molecule type" value="Genomic_DNA"/>
</dbReference>
<protein>
    <recommendedName>
        <fullName evidence="1">Halobacterial output domain-containing protein</fullName>
    </recommendedName>
</protein>
<evidence type="ECO:0000313" key="3">
    <source>
        <dbReference type="Proteomes" id="UP000323537"/>
    </source>
</evidence>
<dbReference type="InterPro" id="IPR040624">
    <property type="entry name" value="HalOD1"/>
</dbReference>
<accession>A0A1I3AJ86</accession>
<dbReference type="Pfam" id="PF18545">
    <property type="entry name" value="HalOD1"/>
    <property type="match status" value="1"/>
</dbReference>
<proteinExistence type="predicted"/>
<evidence type="ECO:0000313" key="2">
    <source>
        <dbReference type="EMBL" id="SFH50127.1"/>
    </source>
</evidence>
<dbReference type="OrthoDB" id="228967at2157"/>
<gene>
    <name evidence="2" type="ORF">SAMN04488066_10640</name>
</gene>
<organism evidence="2 3">
    <name type="scientific">Halorubrum aquaticum</name>
    <dbReference type="NCBI Taxonomy" id="387340"/>
    <lineage>
        <taxon>Archaea</taxon>
        <taxon>Methanobacteriati</taxon>
        <taxon>Methanobacteriota</taxon>
        <taxon>Stenosarchaea group</taxon>
        <taxon>Halobacteria</taxon>
        <taxon>Halobacteriales</taxon>
        <taxon>Haloferacaceae</taxon>
        <taxon>Halorubrum</taxon>
    </lineage>
</organism>
<evidence type="ECO:0000259" key="1">
    <source>
        <dbReference type="Pfam" id="PF18545"/>
    </source>
</evidence>
<feature type="domain" description="Halobacterial output" evidence="1">
    <location>
        <begin position="5"/>
        <end position="70"/>
    </location>
</feature>
<reference evidence="2 3" key="1">
    <citation type="submission" date="2016-10" db="EMBL/GenBank/DDBJ databases">
        <authorList>
            <person name="Varghese N."/>
            <person name="Submissions S."/>
        </authorList>
    </citation>
    <scope>NUCLEOTIDE SEQUENCE [LARGE SCALE GENOMIC DNA]</scope>
    <source>
        <strain evidence="2 3">CGMCC 1.6377</strain>
    </source>
</reference>
<keyword evidence="3" id="KW-1185">Reference proteome</keyword>
<name>A0A1I3AJ86_9EURY</name>
<dbReference type="Proteomes" id="UP000323537">
    <property type="component" value="Unassembled WGS sequence"/>
</dbReference>